<evidence type="ECO:0000313" key="1">
    <source>
        <dbReference type="EMBL" id="KAH9697921.1"/>
    </source>
</evidence>
<dbReference type="Proteomes" id="UP000829398">
    <property type="component" value="Chromosome 8"/>
</dbReference>
<comment type="caution">
    <text evidence="1">The sequence shown here is derived from an EMBL/GenBank/DDBJ whole genome shotgun (WGS) entry which is preliminary data.</text>
</comment>
<name>A0ACB8ILZ4_CITSI</name>
<dbReference type="EMBL" id="CM039177">
    <property type="protein sequence ID" value="KAH9697921.1"/>
    <property type="molecule type" value="Genomic_DNA"/>
</dbReference>
<reference evidence="2" key="1">
    <citation type="journal article" date="2023" name="Hortic. Res.">
        <title>A chromosome-level phased genome enabling allele-level studies in sweet orange: a case study on citrus Huanglongbing tolerance.</title>
        <authorList>
            <person name="Wu B."/>
            <person name="Yu Q."/>
            <person name="Deng Z."/>
            <person name="Duan Y."/>
            <person name="Luo F."/>
            <person name="Gmitter F. Jr."/>
        </authorList>
    </citation>
    <scope>NUCLEOTIDE SEQUENCE [LARGE SCALE GENOMIC DNA]</scope>
    <source>
        <strain evidence="2">cv. Valencia</strain>
    </source>
</reference>
<protein>
    <submittedName>
        <fullName evidence="1">Uncharacterized protein</fullName>
    </submittedName>
</protein>
<gene>
    <name evidence="1" type="ORF">KPL71_023809</name>
</gene>
<proteinExistence type="predicted"/>
<keyword evidence="2" id="KW-1185">Reference proteome</keyword>
<evidence type="ECO:0000313" key="2">
    <source>
        <dbReference type="Proteomes" id="UP000829398"/>
    </source>
</evidence>
<sequence length="695" mass="79154">MSLPKHEIEKFTIGGDFSLWKLKMRALLVHQGLESALEEDDPEAPSTSVFDEKRKHIQNRTHSTLILSLSDSILREISEEKIALGIWNKVEALYIKKSVAHKLFLKKRLYTFSMREGVSIQDHIDHQSLKILGFLDALPMYTSIKCGEQRKCIISRDVVFHEVALLKDNAASNADILANNDSEQSAESPKLKVEFSGHERLASDSEDMVHTEDQDTKSPTLQQTDLQDYQVARDRERRQTRAPDRLGYADLIAFALVSADEIAIEEPESYSEAISGKDCDKWLAAMQEEMDSLQRNKTWTLVPNPRNRKLISCKWIFKKKECIPEVEPSRYKARLVARGYTQREGIDFTEIFSPVVKHSSIRIILARVALLDMELEQIDVKTAFLHGNLEEHLLMKQPEGFEHKGKEDHVCLPHKSLYGPKQSSRQWYRRFDEFMLSNGYHRSKFDNCVYYGGLDQGGAIYLLLYVDDMLIASKHKSEVEKLKNLLKGEFEMKDLGSAKMILGMEIFRNRAAGTLFLSQEKYIKKVLERFDMHNSKPVLTPLGSQFKLSAAQLTEAERAQMDGIPYAQAVGSLMYAMVCTKPDIAFAVSVSRSGVSEIMGYVDSDFAGDLDKRKSILGYMFMLNMCILIKNPVFHERTKHIDVKLQFIREEAAKGTISMSKIHTDMNPADALTKVLPTAKFEFCVNLMGVLPNSN</sequence>
<organism evidence="1 2">
    <name type="scientific">Citrus sinensis</name>
    <name type="common">Sweet orange</name>
    <name type="synonym">Citrus aurantium var. sinensis</name>
    <dbReference type="NCBI Taxonomy" id="2711"/>
    <lineage>
        <taxon>Eukaryota</taxon>
        <taxon>Viridiplantae</taxon>
        <taxon>Streptophyta</taxon>
        <taxon>Embryophyta</taxon>
        <taxon>Tracheophyta</taxon>
        <taxon>Spermatophyta</taxon>
        <taxon>Magnoliopsida</taxon>
        <taxon>eudicotyledons</taxon>
        <taxon>Gunneridae</taxon>
        <taxon>Pentapetalae</taxon>
        <taxon>rosids</taxon>
        <taxon>malvids</taxon>
        <taxon>Sapindales</taxon>
        <taxon>Rutaceae</taxon>
        <taxon>Aurantioideae</taxon>
        <taxon>Citrus</taxon>
    </lineage>
</organism>
<accession>A0ACB8ILZ4</accession>